<dbReference type="KEGG" id="dha:DEHA2F06248g"/>
<keyword evidence="10 15" id="KW-0472">Membrane</keyword>
<dbReference type="CDD" id="cd07343">
    <property type="entry name" value="M48A_Zmpste24p_like"/>
    <property type="match status" value="1"/>
</dbReference>
<feature type="domain" description="Peptidase M48" evidence="16">
    <location>
        <begin position="232"/>
        <end position="435"/>
    </location>
</feature>
<comment type="caution">
    <text evidence="15">Lacks conserved residue(s) required for the propagation of feature annotation.</text>
</comment>
<dbReference type="EC" id="3.4.24.84" evidence="15"/>
<dbReference type="GO" id="GO:0007323">
    <property type="term" value="P:peptide pheromone maturation"/>
    <property type="evidence" value="ECO:0007669"/>
    <property type="project" value="EnsemblFungi"/>
</dbReference>
<evidence type="ECO:0000313" key="18">
    <source>
        <dbReference type="EMBL" id="CAG88960.1"/>
    </source>
</evidence>
<feature type="transmembrane region" description="Helical" evidence="15">
    <location>
        <begin position="172"/>
        <end position="191"/>
    </location>
</feature>
<feature type="domain" description="CAAX prenyl protease 1 N-terminal" evidence="17">
    <location>
        <begin position="40"/>
        <end position="227"/>
    </location>
</feature>
<dbReference type="AlphaFoldDB" id="Q6BMD9"/>
<dbReference type="GO" id="GO:0120236">
    <property type="term" value="P:negative regulation of post-translational protein targeting to membrane, translocation"/>
    <property type="evidence" value="ECO:0007669"/>
    <property type="project" value="EnsemblFungi"/>
</dbReference>
<feature type="active site" evidence="13">
    <location>
        <position position="301"/>
    </location>
</feature>
<evidence type="ECO:0000256" key="4">
    <source>
        <dbReference type="ARBA" id="ARBA00022723"/>
    </source>
</evidence>
<dbReference type="GO" id="GO:0036503">
    <property type="term" value="P:ERAD pathway"/>
    <property type="evidence" value="ECO:0007669"/>
    <property type="project" value="EnsemblFungi"/>
</dbReference>
<feature type="binding site" evidence="14">
    <location>
        <position position="304"/>
    </location>
    <ligand>
        <name>Zn(2+)</name>
        <dbReference type="ChEBI" id="CHEBI:29105"/>
        <note>catalytic</note>
    </ligand>
</feature>
<dbReference type="OrthoDB" id="360839at2759"/>
<keyword evidence="6 15" id="KW-0256">Endoplasmic reticulum</keyword>
<evidence type="ECO:0000256" key="10">
    <source>
        <dbReference type="ARBA" id="ARBA00023136"/>
    </source>
</evidence>
<dbReference type="InterPro" id="IPR032456">
    <property type="entry name" value="Peptidase_M48_N"/>
</dbReference>
<keyword evidence="19" id="KW-1185">Reference proteome</keyword>
<evidence type="ECO:0000256" key="12">
    <source>
        <dbReference type="ARBA" id="ARBA00060927"/>
    </source>
</evidence>
<evidence type="ECO:0000256" key="14">
    <source>
        <dbReference type="PIRSR" id="PIRSR627057-2"/>
    </source>
</evidence>
<evidence type="ECO:0000256" key="2">
    <source>
        <dbReference type="ARBA" id="ARBA00022670"/>
    </source>
</evidence>
<comment type="similarity">
    <text evidence="12 15">Belongs to the peptidase M48A family.</text>
</comment>
<keyword evidence="8 15" id="KW-1133">Transmembrane helix</keyword>
<comment type="function">
    <text evidence="15">Proteolytically removes the C-terminal three residues of farnesylated proteins.</text>
</comment>
<keyword evidence="3 15" id="KW-0812">Transmembrane</keyword>
<dbReference type="PANTHER" id="PTHR10120">
    <property type="entry name" value="CAAX PRENYL PROTEASE 1"/>
    <property type="match status" value="1"/>
</dbReference>
<evidence type="ECO:0000259" key="17">
    <source>
        <dbReference type="Pfam" id="PF16491"/>
    </source>
</evidence>
<dbReference type="HOGENOM" id="CLU_025947_3_3_1"/>
<dbReference type="InterPro" id="IPR027057">
    <property type="entry name" value="CAXX_Prtase_1"/>
</dbReference>
<dbReference type="GO" id="GO:0071586">
    <property type="term" value="P:CAAX-box protein processing"/>
    <property type="evidence" value="ECO:0007669"/>
    <property type="project" value="UniProtKB-UniRule"/>
</dbReference>
<evidence type="ECO:0000259" key="16">
    <source>
        <dbReference type="Pfam" id="PF01435"/>
    </source>
</evidence>
<comment type="catalytic activity">
    <reaction evidence="11 15">
        <text>Hydrolyzes the peptide bond -P2-(S-farnesyl or geranylgeranyl)C-P1'-P2'-P3'-COOH where P1' and P2' are amino acids with aliphatic side chains and P3' is any C-terminal residue.</text>
        <dbReference type="EC" id="3.4.24.84"/>
    </reaction>
</comment>
<keyword evidence="4 14" id="KW-0479">Metal-binding</keyword>
<dbReference type="GeneID" id="2903137"/>
<organism evidence="18 19">
    <name type="scientific">Debaryomyces hansenii (strain ATCC 36239 / CBS 767 / BCRC 21394 / JCM 1990 / NBRC 0083 / IGC 2968)</name>
    <name type="common">Yeast</name>
    <name type="synonym">Torulaspora hansenii</name>
    <dbReference type="NCBI Taxonomy" id="284592"/>
    <lineage>
        <taxon>Eukaryota</taxon>
        <taxon>Fungi</taxon>
        <taxon>Dikarya</taxon>
        <taxon>Ascomycota</taxon>
        <taxon>Saccharomycotina</taxon>
        <taxon>Pichiomycetes</taxon>
        <taxon>Debaryomycetaceae</taxon>
        <taxon>Debaryomyces</taxon>
    </lineage>
</organism>
<dbReference type="GO" id="GO:0046872">
    <property type="term" value="F:metal ion binding"/>
    <property type="evidence" value="ECO:0007669"/>
    <property type="project" value="UniProtKB-UniRule"/>
</dbReference>
<dbReference type="GO" id="GO:0005637">
    <property type="term" value="C:nuclear inner membrane"/>
    <property type="evidence" value="ECO:0007669"/>
    <property type="project" value="EnsemblFungi"/>
</dbReference>
<feature type="binding site" evidence="14">
    <location>
        <position position="379"/>
    </location>
    <ligand>
        <name>Zn(2+)</name>
        <dbReference type="ChEBI" id="CHEBI:29105"/>
        <note>catalytic</note>
    </ligand>
</feature>
<dbReference type="GO" id="GO:0004222">
    <property type="term" value="F:metalloendopeptidase activity"/>
    <property type="evidence" value="ECO:0007669"/>
    <property type="project" value="UniProtKB-UniRule"/>
</dbReference>
<accession>Q6BMD9</accession>
<name>Q6BMD9_DEBHA</name>
<proteinExistence type="inferred from homology"/>
<evidence type="ECO:0000256" key="3">
    <source>
        <dbReference type="ARBA" id="ARBA00022692"/>
    </source>
</evidence>
<keyword evidence="2 15" id="KW-0645">Protease</keyword>
<dbReference type="FunFam" id="3.30.2010.10:FF:000002">
    <property type="entry name" value="CAAX prenyl protease"/>
    <property type="match status" value="1"/>
</dbReference>
<comment type="subcellular location">
    <subcellularLocation>
        <location evidence="1 15">Endoplasmic reticulum membrane</location>
        <topology evidence="1 15">Multi-pass membrane protein</topology>
    </subcellularLocation>
</comment>
<protein>
    <recommendedName>
        <fullName evidence="15">CAAX prenyl protease</fullName>
        <ecNumber evidence="15">3.4.24.84</ecNumber>
    </recommendedName>
</protein>
<dbReference type="eggNOG" id="KOG2719">
    <property type="taxonomic scope" value="Eukaryota"/>
</dbReference>
<comment type="cofactor">
    <cofactor evidence="14 15">
        <name>Zn(2+)</name>
        <dbReference type="ChEBI" id="CHEBI:29105"/>
    </cofactor>
    <text evidence="14 15">Binds 1 zinc ion per subunit.</text>
</comment>
<dbReference type="VEuPathDB" id="FungiDB:DEHA2F06248g"/>
<gene>
    <name evidence="18" type="ordered locus">DEHA2F06248g</name>
</gene>
<keyword evidence="9 15" id="KW-0482">Metalloprotease</keyword>
<dbReference type="STRING" id="284592.Q6BMD9"/>
<dbReference type="MEROPS" id="M48.001"/>
<evidence type="ECO:0000256" key="6">
    <source>
        <dbReference type="ARBA" id="ARBA00022824"/>
    </source>
</evidence>
<evidence type="ECO:0000256" key="8">
    <source>
        <dbReference type="ARBA" id="ARBA00022989"/>
    </source>
</evidence>
<reference evidence="18 19" key="1">
    <citation type="journal article" date="2004" name="Nature">
        <title>Genome evolution in yeasts.</title>
        <authorList>
            <consortium name="Genolevures"/>
            <person name="Dujon B."/>
            <person name="Sherman D."/>
            <person name="Fischer G."/>
            <person name="Durrens P."/>
            <person name="Casaregola S."/>
            <person name="Lafontaine I."/>
            <person name="de Montigny J."/>
            <person name="Marck C."/>
            <person name="Neuveglise C."/>
            <person name="Talla E."/>
            <person name="Goffard N."/>
            <person name="Frangeul L."/>
            <person name="Aigle M."/>
            <person name="Anthouard V."/>
            <person name="Babour A."/>
            <person name="Barbe V."/>
            <person name="Barnay S."/>
            <person name="Blanchin S."/>
            <person name="Beckerich J.M."/>
            <person name="Beyne E."/>
            <person name="Bleykasten C."/>
            <person name="Boisrame A."/>
            <person name="Boyer J."/>
            <person name="Cattolico L."/>
            <person name="Confanioleri F."/>
            <person name="de Daruvar A."/>
            <person name="Despons L."/>
            <person name="Fabre E."/>
            <person name="Fairhead C."/>
            <person name="Ferry-Dumazet H."/>
            <person name="Groppi A."/>
            <person name="Hantraye F."/>
            <person name="Hennequin C."/>
            <person name="Jauniaux N."/>
            <person name="Joyet P."/>
            <person name="Kachouri R."/>
            <person name="Kerrest A."/>
            <person name="Koszul R."/>
            <person name="Lemaire M."/>
            <person name="Lesur I."/>
            <person name="Ma L."/>
            <person name="Muller H."/>
            <person name="Nicaud J.M."/>
            <person name="Nikolski M."/>
            <person name="Oztas S."/>
            <person name="Ozier-Kalogeropoulos O."/>
            <person name="Pellenz S."/>
            <person name="Potier S."/>
            <person name="Richard G.F."/>
            <person name="Straub M.L."/>
            <person name="Suleau A."/>
            <person name="Swennene D."/>
            <person name="Tekaia F."/>
            <person name="Wesolowski-Louvel M."/>
            <person name="Westhof E."/>
            <person name="Wirth B."/>
            <person name="Zeniou-Meyer M."/>
            <person name="Zivanovic I."/>
            <person name="Bolotin-Fukuhara M."/>
            <person name="Thierry A."/>
            <person name="Bouchier C."/>
            <person name="Caudron B."/>
            <person name="Scarpelli C."/>
            <person name="Gaillardin C."/>
            <person name="Weissenbach J."/>
            <person name="Wincker P."/>
            <person name="Souciet J.L."/>
        </authorList>
    </citation>
    <scope>NUCLEOTIDE SEQUENCE [LARGE SCALE GENOMIC DNA]</scope>
    <source>
        <strain evidence="19">ATCC 36239 / CBS 767 / BCRC 21394 / JCM 1990 / NBRC 0083 / IGC 2968</strain>
    </source>
</reference>
<evidence type="ECO:0000256" key="13">
    <source>
        <dbReference type="PIRSR" id="PIRSR627057-1"/>
    </source>
</evidence>
<keyword evidence="7 14" id="KW-0862">Zinc</keyword>
<dbReference type="Gene3D" id="3.30.2010.10">
    <property type="entry name" value="Metalloproteases ('zincins'), catalytic domain"/>
    <property type="match status" value="1"/>
</dbReference>
<feature type="transmembrane region" description="Helical" evidence="15">
    <location>
        <begin position="16"/>
        <end position="36"/>
    </location>
</feature>
<evidence type="ECO:0000256" key="15">
    <source>
        <dbReference type="RuleBase" id="RU366005"/>
    </source>
</evidence>
<keyword evidence="5 15" id="KW-0378">Hydrolase</keyword>
<evidence type="ECO:0000256" key="7">
    <source>
        <dbReference type="ARBA" id="ARBA00022833"/>
    </source>
</evidence>
<evidence type="ECO:0000256" key="9">
    <source>
        <dbReference type="ARBA" id="ARBA00023049"/>
    </source>
</evidence>
<dbReference type="GO" id="GO:0031204">
    <property type="term" value="P:post-translational protein targeting to membrane, translocation"/>
    <property type="evidence" value="ECO:0007669"/>
    <property type="project" value="EnsemblFungi"/>
</dbReference>
<feature type="active site" description="Proton donor" evidence="13">
    <location>
        <position position="383"/>
    </location>
</feature>
<feature type="transmembrane region" description="Helical" evidence="15">
    <location>
        <begin position="198"/>
        <end position="221"/>
    </location>
</feature>
<dbReference type="InterPro" id="IPR001915">
    <property type="entry name" value="Peptidase_M48"/>
</dbReference>
<dbReference type="EMBL" id="CR382138">
    <property type="protein sequence ID" value="CAG88960.1"/>
    <property type="molecule type" value="Genomic_DNA"/>
</dbReference>
<dbReference type="FunCoup" id="Q6BMD9">
    <property type="interactions" value="892"/>
</dbReference>
<evidence type="ECO:0000256" key="11">
    <source>
        <dbReference type="ARBA" id="ARBA00044456"/>
    </source>
</evidence>
<dbReference type="InParanoid" id="Q6BMD9"/>
<sequence length="446" mass="50606">MFSLANSFSFLDSASINWKSIIVGFTVGQFLFENYLDYRQYQVLKRTTPPDTLKAEVSQETFDKSQDYSRAKAKFGFLSDSINLFQNLAIIKYDLLPKFWNIAGTLMAKSSFILPKFMGGIITQSLFFLFSTQIISTIVSLPLSYYSNFVLEEKYGFNKLTVGLWLTDKVKGIALGIALGSPVVAAFLKIIDYFGDSFILYTCGFLFVVQLVGMTIFPTLIQPLFNKFTTLDEGELKTAIENLACEQKFPLTKLYVIDGSKRSSHSNAYFTGLPWSKQIVLYDTLIKHSTKEETVAVLAHEIGHWKLSHLPQMLVFSQAHLFLSFSMFSAFIHNNSLYSSFGFTSVQPIMIGFMLFNDIFQPVECVAQFGMNLLSRKNEYEADAYAKKCGYSDDLAKALIKLLSENLSTMDADWLYSSYHHSHPILSERLRAINYVSKEKVGKKDE</sequence>
<evidence type="ECO:0000313" key="19">
    <source>
        <dbReference type="Proteomes" id="UP000000599"/>
    </source>
</evidence>
<dbReference type="Proteomes" id="UP000000599">
    <property type="component" value="Chromosome F"/>
</dbReference>
<evidence type="ECO:0000256" key="1">
    <source>
        <dbReference type="ARBA" id="ARBA00004477"/>
    </source>
</evidence>
<feature type="binding site" evidence="14">
    <location>
        <position position="300"/>
    </location>
    <ligand>
        <name>Zn(2+)</name>
        <dbReference type="ChEBI" id="CHEBI:29105"/>
        <note>catalytic</note>
    </ligand>
</feature>
<dbReference type="Pfam" id="PF01435">
    <property type="entry name" value="Peptidase_M48"/>
    <property type="match status" value="1"/>
</dbReference>
<dbReference type="OMA" id="FVIEEKF"/>
<evidence type="ECO:0000256" key="5">
    <source>
        <dbReference type="ARBA" id="ARBA00022801"/>
    </source>
</evidence>
<feature type="transmembrane region" description="Helical" evidence="15">
    <location>
        <begin position="126"/>
        <end position="146"/>
    </location>
</feature>
<dbReference type="RefSeq" id="XP_460632.1">
    <property type="nucleotide sequence ID" value="XM_460632.1"/>
</dbReference>
<dbReference type="Pfam" id="PF16491">
    <property type="entry name" value="Peptidase_M48_N"/>
    <property type="match status" value="1"/>
</dbReference>
<dbReference type="GO" id="GO:0005789">
    <property type="term" value="C:endoplasmic reticulum membrane"/>
    <property type="evidence" value="ECO:0007669"/>
    <property type="project" value="UniProtKB-SubCell"/>
</dbReference>